<evidence type="ECO:0000313" key="2">
    <source>
        <dbReference type="EnsemblPlants" id="LPERR10G10620.1"/>
    </source>
</evidence>
<sequence length="132" mass="15067">MKKVIKILKSPSQRRQRKRQSWPQRGYGRCKKKRSGCKRGNSRWLSSGNFGLTTSRRAARIDLLASASNALVQKLRVVLQVVCLWPLHGSTISAFTSLYSWLNVYVDPIDVSAQNVALYHIFVVYNCLLARE</sequence>
<reference evidence="2 3" key="1">
    <citation type="submission" date="2012-08" db="EMBL/GenBank/DDBJ databases">
        <title>Oryza genome evolution.</title>
        <authorList>
            <person name="Wing R.A."/>
        </authorList>
    </citation>
    <scope>NUCLEOTIDE SEQUENCE</scope>
</reference>
<protein>
    <submittedName>
        <fullName evidence="2">Uncharacterized protein</fullName>
    </submittedName>
</protein>
<organism evidence="2 3">
    <name type="scientific">Leersia perrieri</name>
    <dbReference type="NCBI Taxonomy" id="77586"/>
    <lineage>
        <taxon>Eukaryota</taxon>
        <taxon>Viridiplantae</taxon>
        <taxon>Streptophyta</taxon>
        <taxon>Embryophyta</taxon>
        <taxon>Tracheophyta</taxon>
        <taxon>Spermatophyta</taxon>
        <taxon>Magnoliopsida</taxon>
        <taxon>Liliopsida</taxon>
        <taxon>Poales</taxon>
        <taxon>Poaceae</taxon>
        <taxon>BOP clade</taxon>
        <taxon>Oryzoideae</taxon>
        <taxon>Oryzeae</taxon>
        <taxon>Oryzinae</taxon>
        <taxon>Leersia</taxon>
    </lineage>
</organism>
<reference evidence="3" key="2">
    <citation type="submission" date="2013-12" db="EMBL/GenBank/DDBJ databases">
        <authorList>
            <person name="Yu Y."/>
            <person name="Lee S."/>
            <person name="de Baynast K."/>
            <person name="Wissotski M."/>
            <person name="Liu L."/>
            <person name="Talag J."/>
            <person name="Goicoechea J."/>
            <person name="Angelova A."/>
            <person name="Jetty R."/>
            <person name="Kudrna D."/>
            <person name="Golser W."/>
            <person name="Rivera L."/>
            <person name="Zhang J."/>
            <person name="Wing R."/>
        </authorList>
    </citation>
    <scope>NUCLEOTIDE SEQUENCE</scope>
</reference>
<reference evidence="2" key="3">
    <citation type="submission" date="2015-04" db="UniProtKB">
        <authorList>
            <consortium name="EnsemblPlants"/>
        </authorList>
    </citation>
    <scope>IDENTIFICATION</scope>
</reference>
<dbReference type="Gramene" id="LPERR10G10620.1">
    <property type="protein sequence ID" value="LPERR10G10620.1"/>
    <property type="gene ID" value="LPERR10G10620"/>
</dbReference>
<keyword evidence="3" id="KW-1185">Reference proteome</keyword>
<feature type="compositionally biased region" description="Basic residues" evidence="1">
    <location>
        <begin position="9"/>
        <end position="20"/>
    </location>
</feature>
<dbReference type="HOGENOM" id="CLU_1920096_0_0_1"/>
<dbReference type="Proteomes" id="UP000032180">
    <property type="component" value="Chromosome 10"/>
</dbReference>
<proteinExistence type="predicted"/>
<feature type="compositionally biased region" description="Basic residues" evidence="1">
    <location>
        <begin position="28"/>
        <end position="41"/>
    </location>
</feature>
<feature type="region of interest" description="Disordered" evidence="1">
    <location>
        <begin position="9"/>
        <end position="41"/>
    </location>
</feature>
<evidence type="ECO:0000256" key="1">
    <source>
        <dbReference type="SAM" id="MobiDB-lite"/>
    </source>
</evidence>
<name>A0A0D9XKY7_9ORYZ</name>
<dbReference type="AlphaFoldDB" id="A0A0D9XKY7"/>
<evidence type="ECO:0000313" key="3">
    <source>
        <dbReference type="Proteomes" id="UP000032180"/>
    </source>
</evidence>
<accession>A0A0D9XKY7</accession>
<dbReference type="EnsemblPlants" id="LPERR10G10620.1">
    <property type="protein sequence ID" value="LPERR10G10620.1"/>
    <property type="gene ID" value="LPERR10G10620"/>
</dbReference>